<dbReference type="PANTHER" id="PTHR12072:SF4">
    <property type="entry name" value="CWF19-LIKE PROTEIN 1"/>
    <property type="match status" value="1"/>
</dbReference>
<dbReference type="Gene3D" id="3.30.428.10">
    <property type="entry name" value="HIT-like"/>
    <property type="match status" value="1"/>
</dbReference>
<keyword evidence="1" id="KW-0694">RNA-binding</keyword>
<dbReference type="InterPro" id="IPR012677">
    <property type="entry name" value="Nucleotide-bd_a/b_plait_sf"/>
</dbReference>
<dbReference type="SUPFAM" id="SSF54197">
    <property type="entry name" value="HIT-like"/>
    <property type="match status" value="1"/>
</dbReference>
<protein>
    <recommendedName>
        <fullName evidence="2">RRM domain-containing protein</fullName>
    </recommendedName>
</protein>
<dbReference type="InterPro" id="IPR006767">
    <property type="entry name" value="Cwf19-like_C_dom-2"/>
</dbReference>
<dbReference type="SUPFAM" id="SSF54928">
    <property type="entry name" value="RNA-binding domain, RBD"/>
    <property type="match status" value="1"/>
</dbReference>
<proteinExistence type="predicted"/>
<dbReference type="Pfam" id="PF00076">
    <property type="entry name" value="RRM_1"/>
    <property type="match status" value="1"/>
</dbReference>
<dbReference type="SMART" id="SM00360">
    <property type="entry name" value="RRM"/>
    <property type="match status" value="1"/>
</dbReference>
<dbReference type="InterPro" id="IPR000504">
    <property type="entry name" value="RRM_dom"/>
</dbReference>
<feature type="domain" description="RRM" evidence="2">
    <location>
        <begin position="13"/>
        <end position="93"/>
    </location>
</feature>
<name>A0ABN9TT66_9DINO</name>
<gene>
    <name evidence="3" type="ORF">PCOR1329_LOCUS42046</name>
</gene>
<dbReference type="InterPro" id="IPR035979">
    <property type="entry name" value="RBD_domain_sf"/>
</dbReference>
<evidence type="ECO:0000259" key="2">
    <source>
        <dbReference type="PROSITE" id="PS50102"/>
    </source>
</evidence>
<dbReference type="Gene3D" id="3.30.70.330">
    <property type="match status" value="1"/>
</dbReference>
<sequence>MDGDNDEGHVIPDQVFLARLPQNIDEDSLRKVLKKCGKIENIRLARDEHEDGRPCKGFGWVTFSSPDEAEAACGLDGMLEVGGRKMSICLARQRQGGRSGKRREVQIVIEPHADCWFCLINPKVEKHMIVTVSPMAYVAGARGPVNDAHVLIMPVKHAPCYAACPPDLQKVLDVHVAAIRKMCIAEGEEVLVWERWIPMGVSAANHMQIQLVPIERKQAGSAREELERLAQIHLGGGLKKINSHKEVVEHLNDDSTTPYLYFECPGDATAKGRVVERYVYAGGNSNARIPMNFGREWACSLLDARDRLDWRQVQDDRQTEERLAKRFRDAFLPFEPSRKAK</sequence>
<dbReference type="Pfam" id="PF04676">
    <property type="entry name" value="CwfJ_C_2"/>
    <property type="match status" value="1"/>
</dbReference>
<comment type="caution">
    <text evidence="3">The sequence shown here is derived from an EMBL/GenBank/DDBJ whole genome shotgun (WGS) entry which is preliminary data.</text>
</comment>
<organism evidence="3 4">
    <name type="scientific">Prorocentrum cordatum</name>
    <dbReference type="NCBI Taxonomy" id="2364126"/>
    <lineage>
        <taxon>Eukaryota</taxon>
        <taxon>Sar</taxon>
        <taxon>Alveolata</taxon>
        <taxon>Dinophyceae</taxon>
        <taxon>Prorocentrales</taxon>
        <taxon>Prorocentraceae</taxon>
        <taxon>Prorocentrum</taxon>
    </lineage>
</organism>
<dbReference type="PROSITE" id="PS50102">
    <property type="entry name" value="RRM"/>
    <property type="match status" value="1"/>
</dbReference>
<keyword evidence="4" id="KW-1185">Reference proteome</keyword>
<dbReference type="InterPro" id="IPR040194">
    <property type="entry name" value="Cwf19-like"/>
</dbReference>
<dbReference type="EMBL" id="CAUYUJ010015052">
    <property type="protein sequence ID" value="CAK0849332.1"/>
    <property type="molecule type" value="Genomic_DNA"/>
</dbReference>
<accession>A0ABN9TT66</accession>
<dbReference type="Pfam" id="PF04677">
    <property type="entry name" value="CwfJ_C_1"/>
    <property type="match status" value="1"/>
</dbReference>
<evidence type="ECO:0000313" key="4">
    <source>
        <dbReference type="Proteomes" id="UP001189429"/>
    </source>
</evidence>
<dbReference type="InterPro" id="IPR006768">
    <property type="entry name" value="Cwf19-like_C_dom-1"/>
</dbReference>
<dbReference type="Proteomes" id="UP001189429">
    <property type="component" value="Unassembled WGS sequence"/>
</dbReference>
<dbReference type="CDD" id="cd00590">
    <property type="entry name" value="RRM_SF"/>
    <property type="match status" value="1"/>
</dbReference>
<dbReference type="InterPro" id="IPR036265">
    <property type="entry name" value="HIT-like_sf"/>
</dbReference>
<dbReference type="PANTHER" id="PTHR12072">
    <property type="entry name" value="CWF19, CELL CYCLE CONTROL PROTEIN"/>
    <property type="match status" value="1"/>
</dbReference>
<evidence type="ECO:0000256" key="1">
    <source>
        <dbReference type="PROSITE-ProRule" id="PRU00176"/>
    </source>
</evidence>
<reference evidence="3" key="1">
    <citation type="submission" date="2023-10" db="EMBL/GenBank/DDBJ databases">
        <authorList>
            <person name="Chen Y."/>
            <person name="Shah S."/>
            <person name="Dougan E. K."/>
            <person name="Thang M."/>
            <person name="Chan C."/>
        </authorList>
    </citation>
    <scope>NUCLEOTIDE SEQUENCE [LARGE SCALE GENOMIC DNA]</scope>
</reference>
<evidence type="ECO:0000313" key="3">
    <source>
        <dbReference type="EMBL" id="CAK0849332.1"/>
    </source>
</evidence>